<evidence type="ECO:0000313" key="6">
    <source>
        <dbReference type="Proteomes" id="UP000035080"/>
    </source>
</evidence>
<dbReference type="PANTHER" id="PTHR30332:SF17">
    <property type="entry name" value="TYPE IV PILIATION SYSTEM PROTEIN DR_0774-RELATED"/>
    <property type="match status" value="1"/>
</dbReference>
<dbReference type="InterPro" id="IPR050810">
    <property type="entry name" value="Bact_Secretion_Sys_Channel"/>
</dbReference>
<accession>A0ABX6HNT7</accession>
<gene>
    <name evidence="5" type="ORF">PI93_005575</name>
</gene>
<dbReference type="PROSITE" id="PS51257">
    <property type="entry name" value="PROKAR_LIPOPROTEIN"/>
    <property type="match status" value="1"/>
</dbReference>
<dbReference type="RefSeq" id="WP_039375192.1">
    <property type="nucleotide sequence ID" value="NZ_CP047385.1"/>
</dbReference>
<evidence type="ECO:0000256" key="1">
    <source>
        <dbReference type="RuleBase" id="RU004003"/>
    </source>
</evidence>
<feature type="region of interest" description="Disordered" evidence="2">
    <location>
        <begin position="177"/>
        <end position="202"/>
    </location>
</feature>
<dbReference type="Pfam" id="PF00263">
    <property type="entry name" value="Secretin"/>
    <property type="match status" value="1"/>
</dbReference>
<proteinExistence type="inferred from homology"/>
<sequence length="456" mass="48552">MKKSIIALAAALLSASACAAETQLPLPPRFDATLFSASPALPTTPIKGVQRSPSGAFDLRYVNVGQLVDFLYSEALGVPHVISSDVLQDTRLVSFRYDGKGRDLHSFVLDFLDSQGFAVTSKSGVDYVSRKTYDERRKVAQSLFVYRPRFRTAAYLARAVEPVLGARTLAFARPLADRTESDTSASPSDGAAVGQPGNPPPRAALSLSAADELTCLCTDEEIKRVVAALKEIDAAAGEVLIRGWVYEVSNTRANNSAFSIAARAFGTSMSMSNGATDSDPTALRFSSSGLDMALSLLNADTRFKQISDPHVRVTSGERVRLNVGSRVPTLGSISYQGASGTPIQSVTYQDAGLIFEVEPVVMQEAIEVRLTEQISSFVPTTNGVNNSPTKNTREIRTTISAKDGEVILLGGLVQDGDSATKNSPGWLPSFLDGHSASSGRTEVVLVLQVQRVKGGG</sequence>
<comment type="similarity">
    <text evidence="1">Belongs to the bacterial secretin family.</text>
</comment>
<feature type="chain" id="PRO_5045265396" evidence="3">
    <location>
        <begin position="20"/>
        <end position="456"/>
    </location>
</feature>
<feature type="domain" description="Type II/III secretion system secretin-like" evidence="4">
    <location>
        <begin position="297"/>
        <end position="423"/>
    </location>
</feature>
<keyword evidence="6" id="KW-1185">Reference proteome</keyword>
<dbReference type="InterPro" id="IPR004846">
    <property type="entry name" value="T2SS/T3SS_dom"/>
</dbReference>
<dbReference type="Proteomes" id="UP000035080">
    <property type="component" value="Chromosome"/>
</dbReference>
<dbReference type="PANTHER" id="PTHR30332">
    <property type="entry name" value="PROBABLE GENERAL SECRETION PATHWAY PROTEIN D"/>
    <property type="match status" value="1"/>
</dbReference>
<evidence type="ECO:0000259" key="4">
    <source>
        <dbReference type="Pfam" id="PF00263"/>
    </source>
</evidence>
<reference evidence="5 6" key="1">
    <citation type="journal article" date="2015" name="Genome Announc.">
        <title>Genome Sequences of Two Pandoraea pnomenusa Isolates Recovered 11 Months Apart from a Cystic Fibrosis Patient.</title>
        <authorList>
            <person name="Ee R."/>
            <person name="Ambrose M."/>
            <person name="Lazenby J."/>
            <person name="Williams P."/>
            <person name="Chan K.G."/>
            <person name="Roddam L."/>
        </authorList>
    </citation>
    <scope>NUCLEOTIDE SEQUENCE [LARGE SCALE GENOMIC DNA]</scope>
    <source>
        <strain evidence="5 6">6399</strain>
    </source>
</reference>
<evidence type="ECO:0000313" key="5">
    <source>
        <dbReference type="EMBL" id="QHF12179.1"/>
    </source>
</evidence>
<keyword evidence="3" id="KW-0732">Signal</keyword>
<dbReference type="EMBL" id="CP047385">
    <property type="protein sequence ID" value="QHF12179.1"/>
    <property type="molecule type" value="Genomic_DNA"/>
</dbReference>
<name>A0ABX6HNT7_9BURK</name>
<protein>
    <submittedName>
        <fullName evidence="5">Type II secretory pathway protein</fullName>
    </submittedName>
</protein>
<organism evidence="5 6">
    <name type="scientific">Pandoraea fibrosis</name>
    <dbReference type="NCBI Taxonomy" id="1891094"/>
    <lineage>
        <taxon>Bacteria</taxon>
        <taxon>Pseudomonadati</taxon>
        <taxon>Pseudomonadota</taxon>
        <taxon>Betaproteobacteria</taxon>
        <taxon>Burkholderiales</taxon>
        <taxon>Burkholderiaceae</taxon>
        <taxon>Pandoraea</taxon>
    </lineage>
</organism>
<evidence type="ECO:0000256" key="3">
    <source>
        <dbReference type="SAM" id="SignalP"/>
    </source>
</evidence>
<evidence type="ECO:0000256" key="2">
    <source>
        <dbReference type="SAM" id="MobiDB-lite"/>
    </source>
</evidence>
<feature type="signal peptide" evidence="3">
    <location>
        <begin position="1"/>
        <end position="19"/>
    </location>
</feature>